<accession>U2M384</accession>
<sequence>MVHFGNDWDTILDGEFAKTYYQNLRQFLLTEYRTQTIYPGMYDIFNALKYTPYSQVRAVILGQDPYHNPDQAHGLSFSVRKGVAPPPSLVNIFKEIKDDVGIDNTGKHGELTNWAKHGVLLLNTVLTVRAGQANSHKGKGWEQFTDDVIRLLDQREEPVVFLLWGNNAKAKKALIQHPQHLVLTAAHPSPLSAYHGFFGCKHFSKANAFLREHGLPEIDWSI</sequence>
<reference evidence="13 14" key="1">
    <citation type="submission" date="2013-07" db="EMBL/GenBank/DDBJ databases">
        <authorList>
            <person name="Weinstock G."/>
            <person name="Sodergren E."/>
            <person name="Wylie T."/>
            <person name="Fulton L."/>
            <person name="Fulton R."/>
            <person name="Fronick C."/>
            <person name="O'Laughlin M."/>
            <person name="Godfrey J."/>
            <person name="Miner T."/>
            <person name="Herter B."/>
            <person name="Appelbaum E."/>
            <person name="Cordes M."/>
            <person name="Lek S."/>
            <person name="Wollam A."/>
            <person name="Pepin K.H."/>
            <person name="Palsikar V.B."/>
            <person name="Mitreva M."/>
            <person name="Wilson R.K."/>
        </authorList>
    </citation>
    <scope>NUCLEOTIDE SEQUENCE [LARGE SCALE GENOMIC DNA]</scope>
    <source>
        <strain evidence="13 14">ATCC 27760</strain>
    </source>
</reference>
<comment type="catalytic activity">
    <reaction evidence="1 9 11">
        <text>Hydrolyzes single-stranded DNA or mismatched double-stranded DNA and polynucleotides, releasing free uracil.</text>
        <dbReference type="EC" id="3.2.2.27"/>
    </reaction>
</comment>
<proteinExistence type="inferred from homology"/>
<dbReference type="InterPro" id="IPR005122">
    <property type="entry name" value="Uracil-DNA_glycosylase-like"/>
</dbReference>
<dbReference type="OrthoDB" id="9804372at2"/>
<dbReference type="GO" id="GO:0004844">
    <property type="term" value="F:uracil DNA N-glycosylase activity"/>
    <property type="evidence" value="ECO:0007669"/>
    <property type="project" value="UniProtKB-UniRule"/>
</dbReference>
<dbReference type="HAMAP" id="MF_00148">
    <property type="entry name" value="UDG"/>
    <property type="match status" value="1"/>
</dbReference>
<protein>
    <recommendedName>
        <fullName evidence="5 9">Uracil-DNA glycosylase</fullName>
        <shortName evidence="9">UDG</shortName>
        <ecNumber evidence="4 9">3.2.2.27</ecNumber>
    </recommendedName>
</protein>
<evidence type="ECO:0000256" key="5">
    <source>
        <dbReference type="ARBA" id="ARBA00018429"/>
    </source>
</evidence>
<organism evidence="13 14">
    <name type="scientific">Ruminococcus callidus ATCC 27760</name>
    <dbReference type="NCBI Taxonomy" id="411473"/>
    <lineage>
        <taxon>Bacteria</taxon>
        <taxon>Bacillati</taxon>
        <taxon>Bacillota</taxon>
        <taxon>Clostridia</taxon>
        <taxon>Eubacteriales</taxon>
        <taxon>Oscillospiraceae</taxon>
        <taxon>Ruminococcus</taxon>
    </lineage>
</organism>
<dbReference type="InterPro" id="IPR002043">
    <property type="entry name" value="UDG_fam1"/>
</dbReference>
<dbReference type="STRING" id="411473.RUMCAL_02161"/>
<dbReference type="Pfam" id="PF03167">
    <property type="entry name" value="UDG"/>
    <property type="match status" value="1"/>
</dbReference>
<evidence type="ECO:0000256" key="9">
    <source>
        <dbReference type="HAMAP-Rule" id="MF_00148"/>
    </source>
</evidence>
<dbReference type="NCBIfam" id="TIGR00628">
    <property type="entry name" value="ung"/>
    <property type="match status" value="1"/>
</dbReference>
<dbReference type="PATRIC" id="fig|411473.3.peg.1782"/>
<comment type="similarity">
    <text evidence="3 9 11">Belongs to the uracil-DNA glycosylase (UDG) superfamily. UNG family.</text>
</comment>
<evidence type="ECO:0000256" key="7">
    <source>
        <dbReference type="ARBA" id="ARBA00022801"/>
    </source>
</evidence>
<dbReference type="EMBL" id="AWVF01000272">
    <property type="protein sequence ID" value="ERJ93798.1"/>
    <property type="molecule type" value="Genomic_DNA"/>
</dbReference>
<dbReference type="InterPro" id="IPR036895">
    <property type="entry name" value="Uracil-DNA_glycosylase-like_sf"/>
</dbReference>
<dbReference type="SMART" id="SM00986">
    <property type="entry name" value="UDG"/>
    <property type="match status" value="1"/>
</dbReference>
<dbReference type="NCBIfam" id="NF003591">
    <property type="entry name" value="PRK05254.1-4"/>
    <property type="match status" value="1"/>
</dbReference>
<evidence type="ECO:0000256" key="10">
    <source>
        <dbReference type="PROSITE-ProRule" id="PRU10072"/>
    </source>
</evidence>
<dbReference type="eggNOG" id="COG0692">
    <property type="taxonomic scope" value="Bacteria"/>
</dbReference>
<dbReference type="AlphaFoldDB" id="U2M384"/>
<dbReference type="Gene3D" id="3.40.470.10">
    <property type="entry name" value="Uracil-DNA glycosylase-like domain"/>
    <property type="match status" value="1"/>
</dbReference>
<evidence type="ECO:0000256" key="8">
    <source>
        <dbReference type="ARBA" id="ARBA00023204"/>
    </source>
</evidence>
<dbReference type="PROSITE" id="PS00130">
    <property type="entry name" value="U_DNA_GLYCOSYLASE"/>
    <property type="match status" value="1"/>
</dbReference>
<dbReference type="PANTHER" id="PTHR11264:SF0">
    <property type="entry name" value="URACIL-DNA GLYCOSYLASE"/>
    <property type="match status" value="1"/>
</dbReference>
<dbReference type="EC" id="3.2.2.27" evidence="4 9"/>
<evidence type="ECO:0000256" key="6">
    <source>
        <dbReference type="ARBA" id="ARBA00022763"/>
    </source>
</evidence>
<dbReference type="InterPro" id="IPR018085">
    <property type="entry name" value="Ura-DNA_Glyclase_AS"/>
</dbReference>
<name>U2M384_9FIRM</name>
<comment type="function">
    <text evidence="2 9 11">Excises uracil residues from the DNA which can arise as a result of misincorporation of dUMP residues by DNA polymerase or due to deamination of cytosine.</text>
</comment>
<keyword evidence="6 9" id="KW-0227">DNA damage</keyword>
<evidence type="ECO:0000256" key="2">
    <source>
        <dbReference type="ARBA" id="ARBA00002631"/>
    </source>
</evidence>
<dbReference type="GO" id="GO:0097510">
    <property type="term" value="P:base-excision repair, AP site formation via deaminated base removal"/>
    <property type="evidence" value="ECO:0007669"/>
    <property type="project" value="TreeGrafter"/>
</dbReference>
<feature type="domain" description="Uracil-DNA glycosylase-like" evidence="12">
    <location>
        <begin position="49"/>
        <end position="210"/>
    </location>
</feature>
<evidence type="ECO:0000259" key="12">
    <source>
        <dbReference type="SMART" id="SM00986"/>
    </source>
</evidence>
<dbReference type="SMART" id="SM00987">
    <property type="entry name" value="UreE_C"/>
    <property type="match status" value="1"/>
</dbReference>
<dbReference type="NCBIfam" id="NF003589">
    <property type="entry name" value="PRK05254.1-2"/>
    <property type="match status" value="1"/>
</dbReference>
<evidence type="ECO:0000313" key="14">
    <source>
        <dbReference type="Proteomes" id="UP000016662"/>
    </source>
</evidence>
<keyword evidence="9" id="KW-0963">Cytoplasm</keyword>
<dbReference type="GeneID" id="93693128"/>
<comment type="caution">
    <text evidence="13">The sequence shown here is derived from an EMBL/GenBank/DDBJ whole genome shotgun (WGS) entry which is preliminary data.</text>
</comment>
<evidence type="ECO:0000256" key="4">
    <source>
        <dbReference type="ARBA" id="ARBA00012030"/>
    </source>
</evidence>
<dbReference type="NCBIfam" id="NF003588">
    <property type="entry name" value="PRK05254.1-1"/>
    <property type="match status" value="1"/>
</dbReference>
<dbReference type="FunFam" id="3.40.470.10:FF:000001">
    <property type="entry name" value="Uracil-DNA glycosylase"/>
    <property type="match status" value="1"/>
</dbReference>
<evidence type="ECO:0000256" key="1">
    <source>
        <dbReference type="ARBA" id="ARBA00001400"/>
    </source>
</evidence>
<keyword evidence="14" id="KW-1185">Reference proteome</keyword>
<dbReference type="Proteomes" id="UP000016662">
    <property type="component" value="Unassembled WGS sequence"/>
</dbReference>
<evidence type="ECO:0000313" key="13">
    <source>
        <dbReference type="EMBL" id="ERJ93798.1"/>
    </source>
</evidence>
<keyword evidence="7 9" id="KW-0378">Hydrolase</keyword>
<dbReference type="RefSeq" id="WP_021683679.1">
    <property type="nucleotide sequence ID" value="NZ_KI260507.1"/>
</dbReference>
<dbReference type="NCBIfam" id="NF003592">
    <property type="entry name" value="PRK05254.1-5"/>
    <property type="match status" value="1"/>
</dbReference>
<gene>
    <name evidence="9" type="primary">ung</name>
    <name evidence="13" type="ORF">RUMCAL_02161</name>
</gene>
<dbReference type="HOGENOM" id="CLU_032162_3_0_9"/>
<dbReference type="PANTHER" id="PTHR11264">
    <property type="entry name" value="URACIL-DNA GLYCOSYLASE"/>
    <property type="match status" value="1"/>
</dbReference>
<evidence type="ECO:0000256" key="11">
    <source>
        <dbReference type="RuleBase" id="RU003780"/>
    </source>
</evidence>
<feature type="active site" description="Proton acceptor" evidence="9 10">
    <location>
        <position position="64"/>
    </location>
</feature>
<dbReference type="SUPFAM" id="SSF52141">
    <property type="entry name" value="Uracil-DNA glycosylase-like"/>
    <property type="match status" value="1"/>
</dbReference>
<comment type="subcellular location">
    <subcellularLocation>
        <location evidence="9">Cytoplasm</location>
    </subcellularLocation>
</comment>
<dbReference type="CDD" id="cd10027">
    <property type="entry name" value="UDG-F1-like"/>
    <property type="match status" value="1"/>
</dbReference>
<dbReference type="GO" id="GO:0005737">
    <property type="term" value="C:cytoplasm"/>
    <property type="evidence" value="ECO:0007669"/>
    <property type="project" value="UniProtKB-SubCell"/>
</dbReference>
<evidence type="ECO:0000256" key="3">
    <source>
        <dbReference type="ARBA" id="ARBA00008184"/>
    </source>
</evidence>
<keyword evidence="8 9" id="KW-0234">DNA repair</keyword>